<dbReference type="AlphaFoldDB" id="A0A1H0SWR2"/>
<sequence>MDRSLLVYLRLILNPRLIDNGLLATRRFLGSLPVLRRLLITSRRLVRPARFIACGRLLANDLVDVLRLVDRRLGGRGLGDRGPVRLGGSVWHRLGFSGLIYPIGLSPGQRRLGGFHLGDRRLRVRHREPVVVREARDRVRVDRREALDAVRRWPRGLRGRLGLTHSDRIGCRPGEVFRGFTRPGGCLWGSFGGLFDVGLIT</sequence>
<evidence type="ECO:0000313" key="1">
    <source>
        <dbReference type="EMBL" id="SDP46000.1"/>
    </source>
</evidence>
<keyword evidence="2" id="KW-1185">Reference proteome</keyword>
<accession>A0A1H0SWR2</accession>
<dbReference type="EMBL" id="FNJB01000009">
    <property type="protein sequence ID" value="SDP46000.1"/>
    <property type="molecule type" value="Genomic_DNA"/>
</dbReference>
<proteinExistence type="predicted"/>
<dbReference type="Proteomes" id="UP000199651">
    <property type="component" value="Unassembled WGS sequence"/>
</dbReference>
<reference evidence="2" key="1">
    <citation type="submission" date="2016-10" db="EMBL/GenBank/DDBJ databases">
        <authorList>
            <person name="Varghese N."/>
            <person name="Submissions S."/>
        </authorList>
    </citation>
    <scope>NUCLEOTIDE SEQUENCE [LARGE SCALE GENOMIC DNA]</scope>
    <source>
        <strain evidence="2">IBRC-M 10655</strain>
    </source>
</reference>
<organism evidence="1 2">
    <name type="scientific">Actinokineospora alba</name>
    <dbReference type="NCBI Taxonomy" id="504798"/>
    <lineage>
        <taxon>Bacteria</taxon>
        <taxon>Bacillati</taxon>
        <taxon>Actinomycetota</taxon>
        <taxon>Actinomycetes</taxon>
        <taxon>Pseudonocardiales</taxon>
        <taxon>Pseudonocardiaceae</taxon>
        <taxon>Actinokineospora</taxon>
    </lineage>
</organism>
<gene>
    <name evidence="1" type="ORF">SAMN05192558_109132</name>
</gene>
<protein>
    <submittedName>
        <fullName evidence="1">Uncharacterized protein</fullName>
    </submittedName>
</protein>
<name>A0A1H0SWR2_9PSEU</name>
<evidence type="ECO:0000313" key="2">
    <source>
        <dbReference type="Proteomes" id="UP000199651"/>
    </source>
</evidence>